<sequence>MAKGKTIRDFYKLSRTVNFLKVEYEVDTCSILRSLLVRWGVLPHKTEIRVKFYDLGIQWELYESYTSNMRVISEVAVDLEPTQVPFNRTTHRGWRDDA</sequence>
<dbReference type="EMBL" id="LAZR01019777">
    <property type="protein sequence ID" value="KKL91268.1"/>
    <property type="molecule type" value="Genomic_DNA"/>
</dbReference>
<evidence type="ECO:0000313" key="1">
    <source>
        <dbReference type="EMBL" id="KKL91268.1"/>
    </source>
</evidence>
<comment type="caution">
    <text evidence="1">The sequence shown here is derived from an EMBL/GenBank/DDBJ whole genome shotgun (WGS) entry which is preliminary data.</text>
</comment>
<protein>
    <submittedName>
        <fullName evidence="1">Uncharacterized protein</fullName>
    </submittedName>
</protein>
<accession>A0A0F9FY74</accession>
<organism evidence="1">
    <name type="scientific">marine sediment metagenome</name>
    <dbReference type="NCBI Taxonomy" id="412755"/>
    <lineage>
        <taxon>unclassified sequences</taxon>
        <taxon>metagenomes</taxon>
        <taxon>ecological metagenomes</taxon>
    </lineage>
</organism>
<gene>
    <name evidence="1" type="ORF">LCGC14_1896360</name>
</gene>
<name>A0A0F9FY74_9ZZZZ</name>
<proteinExistence type="predicted"/>
<reference evidence="1" key="1">
    <citation type="journal article" date="2015" name="Nature">
        <title>Complex archaea that bridge the gap between prokaryotes and eukaryotes.</title>
        <authorList>
            <person name="Spang A."/>
            <person name="Saw J.H."/>
            <person name="Jorgensen S.L."/>
            <person name="Zaremba-Niedzwiedzka K."/>
            <person name="Martijn J."/>
            <person name="Lind A.E."/>
            <person name="van Eijk R."/>
            <person name="Schleper C."/>
            <person name="Guy L."/>
            <person name="Ettema T.J."/>
        </authorList>
    </citation>
    <scope>NUCLEOTIDE SEQUENCE</scope>
</reference>
<dbReference type="AlphaFoldDB" id="A0A0F9FY74"/>